<reference evidence="3" key="1">
    <citation type="submission" date="2013-07" db="EMBL/GenBank/DDBJ databases">
        <title>The Genome Sequence of Cryptococcus pinus CBS10737.</title>
        <authorList>
            <consortium name="The Broad Institute Genome Sequencing Platform"/>
            <person name="Cuomo C."/>
            <person name="Litvintseva A."/>
            <person name="Chen Y."/>
            <person name="Heitman J."/>
            <person name="Sun S."/>
            <person name="Springer D."/>
            <person name="Dromer F."/>
            <person name="Young S.K."/>
            <person name="Zeng Q."/>
            <person name="Gargeya S."/>
            <person name="Fitzgerald M."/>
            <person name="Abouelleil A."/>
            <person name="Alvarado L."/>
            <person name="Berlin A.M."/>
            <person name="Chapman S.B."/>
            <person name="Dewar J."/>
            <person name="Goldberg J."/>
            <person name="Griggs A."/>
            <person name="Gujja S."/>
            <person name="Hansen M."/>
            <person name="Howarth C."/>
            <person name="Imamovic A."/>
            <person name="Larimer J."/>
            <person name="McCowan C."/>
            <person name="Murphy C."/>
            <person name="Pearson M."/>
            <person name="Priest M."/>
            <person name="Roberts A."/>
            <person name="Saif S."/>
            <person name="Shea T."/>
            <person name="Sykes S."/>
            <person name="Wortman J."/>
            <person name="Nusbaum C."/>
            <person name="Birren B."/>
        </authorList>
    </citation>
    <scope>NUCLEOTIDE SEQUENCE [LARGE SCALE GENOMIC DNA]</scope>
    <source>
        <strain evidence="3">CBS 10737</strain>
    </source>
</reference>
<organism evidence="3">
    <name type="scientific">Kwoniella pini CBS 10737</name>
    <dbReference type="NCBI Taxonomy" id="1296096"/>
    <lineage>
        <taxon>Eukaryota</taxon>
        <taxon>Fungi</taxon>
        <taxon>Dikarya</taxon>
        <taxon>Basidiomycota</taxon>
        <taxon>Agaricomycotina</taxon>
        <taxon>Tremellomycetes</taxon>
        <taxon>Tremellales</taxon>
        <taxon>Cryptococcaceae</taxon>
        <taxon>Kwoniella</taxon>
    </lineage>
</organism>
<reference evidence="4" key="4">
    <citation type="submission" date="2024-02" db="EMBL/GenBank/DDBJ databases">
        <title>Comparative genomics of Cryptococcus and Kwoniella reveals pathogenesis evolution and contrasting modes of karyotype evolution via chromosome fusion or intercentromeric recombination.</title>
        <authorList>
            <person name="Coelho M.A."/>
            <person name="David-Palma M."/>
            <person name="Shea T."/>
            <person name="Bowers K."/>
            <person name="McGinley-Smith S."/>
            <person name="Mohammad A.W."/>
            <person name="Gnirke A."/>
            <person name="Yurkov A.M."/>
            <person name="Nowrousian M."/>
            <person name="Sun S."/>
            <person name="Cuomo C.A."/>
            <person name="Heitman J."/>
        </authorList>
    </citation>
    <scope>NUCLEOTIDE SEQUENCE</scope>
    <source>
        <strain evidence="4">CBS 10737</strain>
    </source>
</reference>
<reference evidence="4" key="2">
    <citation type="submission" date="2013-07" db="EMBL/GenBank/DDBJ databases">
        <authorList>
            <consortium name="The Broad Institute Genome Sequencing Platform"/>
            <person name="Cuomo C."/>
            <person name="Litvintseva A."/>
            <person name="Chen Y."/>
            <person name="Heitman J."/>
            <person name="Sun S."/>
            <person name="Springer D."/>
            <person name="Dromer F."/>
            <person name="Young S.K."/>
            <person name="Zeng Q."/>
            <person name="Gargeya S."/>
            <person name="Fitzgerald M."/>
            <person name="Abouelleil A."/>
            <person name="Alvarado L."/>
            <person name="Berlin A.M."/>
            <person name="Chapman S.B."/>
            <person name="Dewar J."/>
            <person name="Goldberg J."/>
            <person name="Griggs A."/>
            <person name="Gujja S."/>
            <person name="Hansen M."/>
            <person name="Howarth C."/>
            <person name="Imamovic A."/>
            <person name="Larimer J."/>
            <person name="McCowan C."/>
            <person name="Murphy C."/>
            <person name="Pearson M."/>
            <person name="Priest M."/>
            <person name="Roberts A."/>
            <person name="Saif S."/>
            <person name="Shea T."/>
            <person name="Sykes S."/>
            <person name="Wortman J."/>
            <person name="Nusbaum C."/>
            <person name="Birren B."/>
        </authorList>
    </citation>
    <scope>NUCLEOTIDE SEQUENCE</scope>
    <source>
        <strain evidence="4">CBS 10737</strain>
    </source>
</reference>
<feature type="transmembrane region" description="Helical" evidence="2">
    <location>
        <begin position="81"/>
        <end position="104"/>
    </location>
</feature>
<evidence type="ECO:0000313" key="4">
    <source>
        <dbReference type="EMBL" id="WWC73660.1"/>
    </source>
</evidence>
<proteinExistence type="predicted"/>
<dbReference type="EMBL" id="CP144529">
    <property type="protein sequence ID" value="WWC73660.1"/>
    <property type="molecule type" value="Genomic_DNA"/>
</dbReference>
<keyword evidence="2" id="KW-1133">Transmembrane helix</keyword>
<evidence type="ECO:0000256" key="1">
    <source>
        <dbReference type="SAM" id="MobiDB-lite"/>
    </source>
</evidence>
<name>A0A1B9HXU6_9TREE</name>
<dbReference type="Proteomes" id="UP000094020">
    <property type="component" value="Chromosome 11"/>
</dbReference>
<gene>
    <name evidence="3" type="ORF">I206_05966</name>
    <name evidence="4" type="ORF">I206_107632</name>
</gene>
<sequence>MIRGTSRLLQPIVRRSIVLSPRSFSLSPPVPFSSTPKLTPIRLYSQITRRGPSSPPGHPSDTEYSDSTVYAFSYISRVIRYLLYGIVALGGVSLATFEGLHLYVENVCLAAPSRDGQDDPYGWIGENPGWTGGLKGGTDPRLGQKARHALRGAWICQEWGAGGSASSALSKSTGNGTSFHPDYVAVRGMIGNSQDGNLGIRQSIDRGYELAEEFINLSINEARKKGLVFPPNLSSSNTSIEPPVEKFENTHGIPQGDPAVLDLLLLKAGILERINTTDSLLHAKDLYQQVFTSMNHAPDEQHLYNQARVMRLAGKLGDLNARTGNADVALKWWSWGLDKAGIQMENNHISSVSQVVREVKKESKGWFGFGGSNKGSPTQPPAPTLTPESVNLDSSPSPAILRASISLLISASAHLATASSLTSAYSLQSQALSLIPSTTSLSVPTSSNADASLHATWLQHRSALLKLHQASVSHAQKFNSDEPLNLINEASKLSEGVISSIQNLPSAYTTPKSSSLNSPSRLLRRDALLTGAEINYTKAVFLERSLPLLKEEQIGQLEQAAECFERAMALNVLESGVEKKDGDEIGQGEEWGKYWRGFVRVRGKLNNLVNPPEKVI</sequence>
<dbReference type="RefSeq" id="XP_019009318.1">
    <property type="nucleotide sequence ID" value="XM_019157678.1"/>
</dbReference>
<dbReference type="EMBL" id="KI894014">
    <property type="protein sequence ID" value="OCF48099.1"/>
    <property type="molecule type" value="Genomic_DNA"/>
</dbReference>
<feature type="region of interest" description="Disordered" evidence="1">
    <location>
        <begin position="367"/>
        <end position="393"/>
    </location>
</feature>
<dbReference type="OrthoDB" id="2524554at2759"/>
<dbReference type="KEGG" id="kpin:30174335"/>
<accession>A0A1B9HXU6</accession>
<evidence type="ECO:0000313" key="5">
    <source>
        <dbReference type="Proteomes" id="UP000094020"/>
    </source>
</evidence>
<protein>
    <submittedName>
        <fullName evidence="3">Uncharacterized protein</fullName>
    </submittedName>
</protein>
<dbReference type="GeneID" id="30174335"/>
<keyword evidence="2" id="KW-0812">Transmembrane</keyword>
<evidence type="ECO:0000313" key="3">
    <source>
        <dbReference type="EMBL" id="OCF48099.1"/>
    </source>
</evidence>
<keyword evidence="2" id="KW-0472">Membrane</keyword>
<dbReference type="AlphaFoldDB" id="A0A1B9HXU6"/>
<evidence type="ECO:0000256" key="2">
    <source>
        <dbReference type="SAM" id="Phobius"/>
    </source>
</evidence>
<keyword evidence="5" id="KW-1185">Reference proteome</keyword>
<reference evidence="3" key="3">
    <citation type="submission" date="2016-07" db="EMBL/GenBank/DDBJ databases">
        <title>Evolution of pathogenesis and genome organization in the Tremellales.</title>
        <authorList>
            <person name="Cuomo C."/>
            <person name="Litvintseva A."/>
            <person name="Heitman J."/>
            <person name="Chen Y."/>
            <person name="Sun S."/>
            <person name="Springer D."/>
            <person name="Dromer F."/>
            <person name="Young S."/>
            <person name="Zeng Q."/>
            <person name="Chapman S."/>
            <person name="Gujja S."/>
            <person name="Saif S."/>
            <person name="Birren B."/>
        </authorList>
    </citation>
    <scope>NUCLEOTIDE SEQUENCE</scope>
    <source>
        <strain evidence="3">CBS 10737</strain>
    </source>
</reference>